<evidence type="ECO:0000256" key="1">
    <source>
        <dbReference type="SAM" id="Phobius"/>
    </source>
</evidence>
<dbReference type="GO" id="GO:0016747">
    <property type="term" value="F:acyltransferase activity, transferring groups other than amino-acyl groups"/>
    <property type="evidence" value="ECO:0007669"/>
    <property type="project" value="InterPro"/>
</dbReference>
<protein>
    <submittedName>
        <fullName evidence="3">Peptidoglycan/LPS O-acetylase OafA/YrhL, contains acyltransferase and SGNH-hydrolase domains</fullName>
    </submittedName>
</protein>
<dbReference type="RefSeq" id="WP_092089761.1">
    <property type="nucleotide sequence ID" value="NZ_FMZW01000058.1"/>
</dbReference>
<feature type="transmembrane region" description="Helical" evidence="1">
    <location>
        <begin position="416"/>
        <end position="437"/>
    </location>
</feature>
<feature type="transmembrane region" description="Helical" evidence="1">
    <location>
        <begin position="125"/>
        <end position="145"/>
    </location>
</feature>
<evidence type="ECO:0000313" key="4">
    <source>
        <dbReference type="Proteomes" id="UP000199245"/>
    </source>
</evidence>
<dbReference type="PANTHER" id="PTHR23028">
    <property type="entry name" value="ACETYLTRANSFERASE"/>
    <property type="match status" value="1"/>
</dbReference>
<name>A0A1G7LK09_9BRAD</name>
<feature type="transmembrane region" description="Helical" evidence="1">
    <location>
        <begin position="375"/>
        <end position="396"/>
    </location>
</feature>
<dbReference type="AlphaFoldDB" id="A0A1G7LK09"/>
<keyword evidence="1" id="KW-1133">Transmembrane helix</keyword>
<feature type="transmembrane region" description="Helical" evidence="1">
    <location>
        <begin position="152"/>
        <end position="175"/>
    </location>
</feature>
<feature type="transmembrane region" description="Helical" evidence="1">
    <location>
        <begin position="40"/>
        <end position="63"/>
    </location>
</feature>
<dbReference type="Proteomes" id="UP000199245">
    <property type="component" value="Unassembled WGS sequence"/>
</dbReference>
<feature type="transmembrane region" description="Helical" evidence="1">
    <location>
        <begin position="336"/>
        <end position="355"/>
    </location>
</feature>
<feature type="transmembrane region" description="Helical" evidence="1">
    <location>
        <begin position="84"/>
        <end position="105"/>
    </location>
</feature>
<dbReference type="Pfam" id="PF01757">
    <property type="entry name" value="Acyl_transf_3"/>
    <property type="match status" value="1"/>
</dbReference>
<dbReference type="PANTHER" id="PTHR23028:SF53">
    <property type="entry name" value="ACYL_TRANSF_3 DOMAIN-CONTAINING PROTEIN"/>
    <property type="match status" value="1"/>
</dbReference>
<keyword evidence="1" id="KW-0472">Membrane</keyword>
<keyword evidence="3" id="KW-0012">Acyltransferase</keyword>
<dbReference type="GO" id="GO:0000271">
    <property type="term" value="P:polysaccharide biosynthetic process"/>
    <property type="evidence" value="ECO:0007669"/>
    <property type="project" value="TreeGrafter"/>
</dbReference>
<gene>
    <name evidence="3" type="ORF">SAMN05216337_105830</name>
</gene>
<dbReference type="InterPro" id="IPR002656">
    <property type="entry name" value="Acyl_transf_3_dom"/>
</dbReference>
<organism evidence="3 4">
    <name type="scientific">Bradyrhizobium brasilense</name>
    <dbReference type="NCBI Taxonomy" id="1419277"/>
    <lineage>
        <taxon>Bacteria</taxon>
        <taxon>Pseudomonadati</taxon>
        <taxon>Pseudomonadota</taxon>
        <taxon>Alphaproteobacteria</taxon>
        <taxon>Hyphomicrobiales</taxon>
        <taxon>Nitrobacteraceae</taxon>
        <taxon>Bradyrhizobium</taxon>
    </lineage>
</organism>
<feature type="transmembrane region" description="Helical" evidence="1">
    <location>
        <begin position="181"/>
        <end position="202"/>
    </location>
</feature>
<feature type="transmembrane region" description="Helical" evidence="1">
    <location>
        <begin position="307"/>
        <end position="324"/>
    </location>
</feature>
<keyword evidence="3" id="KW-0808">Transferase</keyword>
<reference evidence="3 4" key="1">
    <citation type="submission" date="2016-10" db="EMBL/GenBank/DDBJ databases">
        <authorList>
            <person name="de Groot N.N."/>
        </authorList>
    </citation>
    <scope>NUCLEOTIDE SEQUENCE [LARGE SCALE GENOMIC DNA]</scope>
    <source>
        <strain evidence="3 4">R5</strain>
    </source>
</reference>
<evidence type="ECO:0000313" key="3">
    <source>
        <dbReference type="EMBL" id="SDF49838.1"/>
    </source>
</evidence>
<dbReference type="InterPro" id="IPR050879">
    <property type="entry name" value="Acyltransferase_3"/>
</dbReference>
<keyword evidence="3" id="KW-0378">Hydrolase</keyword>
<feature type="domain" description="Acyltransferase 3" evidence="2">
    <location>
        <begin position="6"/>
        <end position="390"/>
    </location>
</feature>
<sequence>MVKQIPALTGIRFVAASAVALSHGGSLFLQGPSLGLDITVGTLGLLGMSIFFTLSGFVIQYNYGSSIVGSPRKAVPDFLVARIARIYPLFVILFLIELLTGPFVWPWLLGTEAPAEGFSTHLVPFQLGMIQTWFFANIAGVAPVWQYEEVGIVSWSVSTEWFFYLVFPLVCPLLARVRTVPAAVLCAIAAVTIELGIDLAVLMQQGRVNLFALHAYGTDAALPNWKNTLILWIVYFSPFCRVWEFVLGCCLARLHEVWSAQNFRPSRALLDIATIVGLSAIGWVFWFTAHKPPFGASMSLFDIARNNIALAAPIALILVAAAQPSSTAGRLLSARWLVFLGEASFALYLIHIIIFRRFPVVRWETSSQLVGHLGALALAFVLATCAAILLHFGFEVPARRRIRGAYQAASAKQRRLLVRLGTVGFAALVGAAAAYALRDATGDAITQSGISVVSGTYGGNCRWMSARGNATDALAEACNGKSECTFRTEAARIADPAPGCLKEFAAAWFCRGDRSIRVSSAPDAQAMSSALQLSCNNVSRDD</sequence>
<accession>A0A1G7LK09</accession>
<dbReference type="GO" id="GO:0016787">
    <property type="term" value="F:hydrolase activity"/>
    <property type="evidence" value="ECO:0007669"/>
    <property type="project" value="UniProtKB-KW"/>
</dbReference>
<proteinExistence type="predicted"/>
<keyword evidence="1" id="KW-0812">Transmembrane</keyword>
<feature type="transmembrane region" description="Helical" evidence="1">
    <location>
        <begin position="268"/>
        <end position="287"/>
    </location>
</feature>
<dbReference type="EMBL" id="FMZW01000058">
    <property type="protein sequence ID" value="SDF49838.1"/>
    <property type="molecule type" value="Genomic_DNA"/>
</dbReference>
<dbReference type="GO" id="GO:0016020">
    <property type="term" value="C:membrane"/>
    <property type="evidence" value="ECO:0007669"/>
    <property type="project" value="TreeGrafter"/>
</dbReference>
<evidence type="ECO:0000259" key="2">
    <source>
        <dbReference type="Pfam" id="PF01757"/>
    </source>
</evidence>